<dbReference type="Proteomes" id="UP000536534">
    <property type="component" value="Unassembled WGS sequence"/>
</dbReference>
<gene>
    <name evidence="3" type="ORF">GX576_06695</name>
</gene>
<dbReference type="OrthoDB" id="6158067at2"/>
<dbReference type="AlphaFoldDB" id="A0A7X7R7Z5"/>
<dbReference type="RefSeq" id="WP_068809229.1">
    <property type="nucleotide sequence ID" value="NZ_MBFM01000005.1"/>
</dbReference>
<evidence type="ECO:0000256" key="2">
    <source>
        <dbReference type="SAM" id="SignalP"/>
    </source>
</evidence>
<accession>A0A7X7R7Z5</accession>
<proteinExistence type="predicted"/>
<feature type="signal peptide" evidence="2">
    <location>
        <begin position="1"/>
        <end position="27"/>
    </location>
</feature>
<protein>
    <submittedName>
        <fullName evidence="3">Uncharacterized protein</fullName>
    </submittedName>
</protein>
<organism evidence="3 4">
    <name type="scientific">Thauera phenolivorans</name>
    <dbReference type="NCBI Taxonomy" id="1792543"/>
    <lineage>
        <taxon>Bacteria</taxon>
        <taxon>Pseudomonadati</taxon>
        <taxon>Pseudomonadota</taxon>
        <taxon>Betaproteobacteria</taxon>
        <taxon>Rhodocyclales</taxon>
        <taxon>Zoogloeaceae</taxon>
        <taxon>Thauera</taxon>
    </lineage>
</organism>
<feature type="region of interest" description="Disordered" evidence="1">
    <location>
        <begin position="30"/>
        <end position="80"/>
    </location>
</feature>
<feature type="region of interest" description="Disordered" evidence="1">
    <location>
        <begin position="298"/>
        <end position="318"/>
    </location>
</feature>
<evidence type="ECO:0000313" key="3">
    <source>
        <dbReference type="EMBL" id="NLF54071.1"/>
    </source>
</evidence>
<keyword evidence="2" id="KW-0732">Signal</keyword>
<sequence length="349" mass="37367">MTTPIARRSLCLALCLALAALPPAAGAQAIEQSPRGSATTTTTTPTYPGVTRDAPPNQPARDVGGGDYGDGRPTGEGGGGGGRNWLIPAIIVGAAALFAIGKALAEEKAEERDEVEATRELLRDGPQLAPQFNASAFGVRGLVRGGWPVVVDYTQQRPGRVLLRIAIPGAETVSYRLDRFGLGRHALRFELPPFLGDRLQPAVIALTATDLETGTQTIDGFSVHGLGIGPRAVGSVAVDGLEFDPGLMRPARGETAGYAFHSRSDFDHAAVEFMQVTQSPDGVRKRYVRGQRIGPVQRDRRIESAPPQRWDGRDERAQLSTGRHQLQVRVWDEGGDWVGAWSESLVLVQ</sequence>
<feature type="compositionally biased region" description="Gly residues" evidence="1">
    <location>
        <begin position="63"/>
        <end position="80"/>
    </location>
</feature>
<feature type="chain" id="PRO_5031398136" evidence="2">
    <location>
        <begin position="28"/>
        <end position="349"/>
    </location>
</feature>
<comment type="caution">
    <text evidence="3">The sequence shown here is derived from an EMBL/GenBank/DDBJ whole genome shotgun (WGS) entry which is preliminary data.</text>
</comment>
<dbReference type="EMBL" id="JAAYYV010000178">
    <property type="protein sequence ID" value="NLF54071.1"/>
    <property type="molecule type" value="Genomic_DNA"/>
</dbReference>
<name>A0A7X7R7Z5_9RHOO</name>
<reference evidence="3 4" key="1">
    <citation type="journal article" date="2020" name="Biotechnol. Biofuels">
        <title>New insights from the biogas microbiome by comprehensive genome-resolved metagenomics of nearly 1600 species originating from multiple anaerobic digesters.</title>
        <authorList>
            <person name="Campanaro S."/>
            <person name="Treu L."/>
            <person name="Rodriguez-R L.M."/>
            <person name="Kovalovszki A."/>
            <person name="Ziels R.M."/>
            <person name="Maus I."/>
            <person name="Zhu X."/>
            <person name="Kougias P.G."/>
            <person name="Basile A."/>
            <person name="Luo G."/>
            <person name="Schluter A."/>
            <person name="Konstantinidis K.T."/>
            <person name="Angelidaki I."/>
        </authorList>
    </citation>
    <scope>NUCLEOTIDE SEQUENCE [LARGE SCALE GENOMIC DNA]</scope>
    <source>
        <strain evidence="3">AS06rmzACSIP_256</strain>
    </source>
</reference>
<evidence type="ECO:0000313" key="4">
    <source>
        <dbReference type="Proteomes" id="UP000536534"/>
    </source>
</evidence>
<evidence type="ECO:0000256" key="1">
    <source>
        <dbReference type="SAM" id="MobiDB-lite"/>
    </source>
</evidence>